<evidence type="ECO:0000313" key="3">
    <source>
        <dbReference type="Proteomes" id="UP000192934"/>
    </source>
</evidence>
<dbReference type="InterPro" id="IPR009875">
    <property type="entry name" value="PilZ_domain"/>
</dbReference>
<dbReference type="EMBL" id="LT840185">
    <property type="protein sequence ID" value="SMF73699.1"/>
    <property type="molecule type" value="Genomic_DNA"/>
</dbReference>
<dbReference type="Pfam" id="PF07238">
    <property type="entry name" value="PilZ"/>
    <property type="match status" value="1"/>
</dbReference>
<organism evidence="2 3">
    <name type="scientific">Allosphingosinicella indica</name>
    <dbReference type="NCBI Taxonomy" id="941907"/>
    <lineage>
        <taxon>Bacteria</taxon>
        <taxon>Pseudomonadati</taxon>
        <taxon>Pseudomonadota</taxon>
        <taxon>Alphaproteobacteria</taxon>
        <taxon>Sphingomonadales</taxon>
        <taxon>Sphingomonadaceae</taxon>
        <taxon>Allosphingosinicella</taxon>
    </lineage>
</organism>
<dbReference type="Proteomes" id="UP000192934">
    <property type="component" value="Chromosome I"/>
</dbReference>
<keyword evidence="3" id="KW-1185">Reference proteome</keyword>
<accession>A0A1X7GS28</accession>
<name>A0A1X7GS28_9SPHN</name>
<dbReference type="GO" id="GO:0035438">
    <property type="term" value="F:cyclic-di-GMP binding"/>
    <property type="evidence" value="ECO:0007669"/>
    <property type="project" value="InterPro"/>
</dbReference>
<dbReference type="AlphaFoldDB" id="A0A1X7GS28"/>
<sequence>MFDFNPSSSAKRPLEGRRAYRDSLFLCATIRRGSDPAGDLAPVRVRNLSSVGLMADYDDKVECGDPVVATLKGLGSVKGRVVWVQGGQIGIAFDDEVDPIKARRSVGRRAAGGAAPPRTR</sequence>
<protein>
    <submittedName>
        <fullName evidence="2">PilZ domain-containing protein</fullName>
    </submittedName>
</protein>
<gene>
    <name evidence="2" type="ORF">SAMN06295910_2167</name>
</gene>
<dbReference type="SUPFAM" id="SSF141371">
    <property type="entry name" value="PilZ domain-like"/>
    <property type="match status" value="1"/>
</dbReference>
<proteinExistence type="predicted"/>
<reference evidence="3" key="1">
    <citation type="submission" date="2017-04" db="EMBL/GenBank/DDBJ databases">
        <authorList>
            <person name="Varghese N."/>
            <person name="Submissions S."/>
        </authorList>
    </citation>
    <scope>NUCLEOTIDE SEQUENCE [LARGE SCALE GENOMIC DNA]</scope>
    <source>
        <strain evidence="3">Dd16</strain>
    </source>
</reference>
<evidence type="ECO:0000313" key="2">
    <source>
        <dbReference type="EMBL" id="SMF73699.1"/>
    </source>
</evidence>
<dbReference type="OrthoDB" id="7391081at2"/>
<dbReference type="RefSeq" id="WP_085218783.1">
    <property type="nucleotide sequence ID" value="NZ_LT840185.1"/>
</dbReference>
<evidence type="ECO:0000259" key="1">
    <source>
        <dbReference type="Pfam" id="PF07238"/>
    </source>
</evidence>
<feature type="domain" description="PilZ" evidence="1">
    <location>
        <begin position="17"/>
        <end position="100"/>
    </location>
</feature>